<dbReference type="AlphaFoldDB" id="A0A816NBK9"/>
<name>A0A816NBK9_BRANA</name>
<accession>A0A816NBK9</accession>
<reference evidence="1" key="1">
    <citation type="submission" date="2021-01" db="EMBL/GenBank/DDBJ databases">
        <authorList>
            <consortium name="Genoscope - CEA"/>
            <person name="William W."/>
        </authorList>
    </citation>
    <scope>NUCLEOTIDE SEQUENCE</scope>
</reference>
<evidence type="ECO:0000313" key="1">
    <source>
        <dbReference type="EMBL" id="CAF2034609.1"/>
    </source>
</evidence>
<sequence length="58" mass="6556">MDEQATDPPTGNELFQDFLGDDTFQEMDPEMANLPDDFCVADLAQEFEKIPIPYSLLS</sequence>
<dbReference type="EMBL" id="HG994363">
    <property type="protein sequence ID" value="CAF2034609.1"/>
    <property type="molecule type" value="Genomic_DNA"/>
</dbReference>
<protein>
    <submittedName>
        <fullName evidence="1">(rape) hypothetical protein</fullName>
    </submittedName>
</protein>
<proteinExistence type="predicted"/>
<organism evidence="1">
    <name type="scientific">Brassica napus</name>
    <name type="common">Rape</name>
    <dbReference type="NCBI Taxonomy" id="3708"/>
    <lineage>
        <taxon>Eukaryota</taxon>
        <taxon>Viridiplantae</taxon>
        <taxon>Streptophyta</taxon>
        <taxon>Embryophyta</taxon>
        <taxon>Tracheophyta</taxon>
        <taxon>Spermatophyta</taxon>
        <taxon>Magnoliopsida</taxon>
        <taxon>eudicotyledons</taxon>
        <taxon>Gunneridae</taxon>
        <taxon>Pentapetalae</taxon>
        <taxon>rosids</taxon>
        <taxon>malvids</taxon>
        <taxon>Brassicales</taxon>
        <taxon>Brassicaceae</taxon>
        <taxon>Brassiceae</taxon>
        <taxon>Brassica</taxon>
    </lineage>
</organism>
<gene>
    <name evidence="1" type="ORF">DARMORV10_A09P01280.1</name>
</gene>
<dbReference type="Proteomes" id="UP001295469">
    <property type="component" value="Chromosome A09"/>
</dbReference>